<feature type="coiled-coil region" evidence="1">
    <location>
        <begin position="213"/>
        <end position="247"/>
    </location>
</feature>
<keyword evidence="4" id="KW-1185">Reference proteome</keyword>
<evidence type="ECO:0000313" key="3">
    <source>
        <dbReference type="EMBL" id="CAK9165826.1"/>
    </source>
</evidence>
<evidence type="ECO:0000256" key="1">
    <source>
        <dbReference type="SAM" id="Coils"/>
    </source>
</evidence>
<keyword evidence="1" id="KW-0175">Coiled coil</keyword>
<accession>A0ABC8TD11</accession>
<feature type="compositionally biased region" description="Basic and acidic residues" evidence="2">
    <location>
        <begin position="574"/>
        <end position="583"/>
    </location>
</feature>
<dbReference type="PANTHER" id="PTHR31071">
    <property type="entry name" value="GB|AAF24581.1"/>
    <property type="match status" value="1"/>
</dbReference>
<evidence type="ECO:0000256" key="2">
    <source>
        <dbReference type="SAM" id="MobiDB-lite"/>
    </source>
</evidence>
<dbReference type="AlphaFoldDB" id="A0ABC8TD11"/>
<protein>
    <submittedName>
        <fullName evidence="3">Uncharacterized protein</fullName>
    </submittedName>
</protein>
<reference evidence="3 4" key="1">
    <citation type="submission" date="2024-02" db="EMBL/GenBank/DDBJ databases">
        <authorList>
            <person name="Vignale AGUSTIN F."/>
            <person name="Sosa J E."/>
            <person name="Modenutti C."/>
        </authorList>
    </citation>
    <scope>NUCLEOTIDE SEQUENCE [LARGE SCALE GENOMIC DNA]</scope>
</reference>
<feature type="region of interest" description="Disordered" evidence="2">
    <location>
        <begin position="103"/>
        <end position="170"/>
    </location>
</feature>
<dbReference type="InterPro" id="IPR043424">
    <property type="entry name" value="BLT-like"/>
</dbReference>
<dbReference type="PANTHER" id="PTHR31071:SF9">
    <property type="entry name" value="INTRACELLULAR PROTEIN TRANSPORT PROTEIN USO1-RELATED"/>
    <property type="match status" value="1"/>
</dbReference>
<name>A0ABC8TD11_9AQUA</name>
<comment type="caution">
    <text evidence="3">The sequence shown here is derived from an EMBL/GenBank/DDBJ whole genome shotgun (WGS) entry which is preliminary data.</text>
</comment>
<organism evidence="3 4">
    <name type="scientific">Ilex paraguariensis</name>
    <name type="common">yerba mate</name>
    <dbReference type="NCBI Taxonomy" id="185542"/>
    <lineage>
        <taxon>Eukaryota</taxon>
        <taxon>Viridiplantae</taxon>
        <taxon>Streptophyta</taxon>
        <taxon>Embryophyta</taxon>
        <taxon>Tracheophyta</taxon>
        <taxon>Spermatophyta</taxon>
        <taxon>Magnoliopsida</taxon>
        <taxon>eudicotyledons</taxon>
        <taxon>Gunneridae</taxon>
        <taxon>Pentapetalae</taxon>
        <taxon>asterids</taxon>
        <taxon>campanulids</taxon>
        <taxon>Aquifoliales</taxon>
        <taxon>Aquifoliaceae</taxon>
        <taxon>Ilex</taxon>
    </lineage>
</organism>
<feature type="region of interest" description="Disordered" evidence="2">
    <location>
        <begin position="410"/>
        <end position="447"/>
    </location>
</feature>
<proteinExistence type="predicted"/>
<dbReference type="EMBL" id="CAUOFW020004458">
    <property type="protein sequence ID" value="CAK9165826.1"/>
    <property type="molecule type" value="Genomic_DNA"/>
</dbReference>
<gene>
    <name evidence="3" type="ORF">ILEXP_LOCUS34994</name>
</gene>
<feature type="region of interest" description="Disordered" evidence="2">
    <location>
        <begin position="574"/>
        <end position="626"/>
    </location>
</feature>
<dbReference type="Proteomes" id="UP001642360">
    <property type="component" value="Unassembled WGS sequence"/>
</dbReference>
<evidence type="ECO:0000313" key="4">
    <source>
        <dbReference type="Proteomes" id="UP001642360"/>
    </source>
</evidence>
<sequence length="650" mass="73570">MEREQKVRERELKKEEFMGIKLKRGFLVGKRGGNCTPSPTWKFSSAQPDGSLVQNLTFPTNATLSARKLGANLWEVQPHLKVINMSKGDPRLRHHHKDNGFVIPNKLEEDSDGPPEQPATVSSLRRHVAASLTQHHQSVKRIGHPLQPASPASYSSSMEMAPHNPAVTPSSSLEFKGRIGESSYSLKTSTELLKVLNRIWSLEEQYASSMSLVKALKKELDHCRTRIKELLQEKKRDRQEMDDLMKQIAMDRVVGKNVEQDRIKDAIQSVRDELEYEKKLRKHSESLHIKQARELSEVKSAFSKALKELERERKARILLEDLCDEFAKGVSDYEQEVRFLKHKPQKDRLVWEHPDRLILHISETWLDERMQMKLAEAQCNVAEKNTIVDNLSFEIKTFLRAKQSIGFKTNDELSSKKPKERRHSLESFHLTEAASAPRKGDDGEDSVCTASHSFELNRGSSAKLSNGCWKQHGVNALESHPDEIVKSNPLKKKVRLRQVGQRRDLSSLEMHLEEPVSGGKTEPLEAEVQVEKLKISEVAQEGLQERSESAGVCDHVLNNMVRKDSSTLEGMEMQHEHKLKEDSPDLAAVLGHDASPAQQWMSKLKAQDPEVSDSSSKLPRGVKENTLKAKLLEARLAGRQSRSKASKGSS</sequence>